<dbReference type="Proteomes" id="UP001341281">
    <property type="component" value="Chromosome 02"/>
</dbReference>
<evidence type="ECO:0000256" key="1">
    <source>
        <dbReference type="SAM" id="MobiDB-lite"/>
    </source>
</evidence>
<evidence type="ECO:0000313" key="3">
    <source>
        <dbReference type="Proteomes" id="UP001341281"/>
    </source>
</evidence>
<protein>
    <submittedName>
        <fullName evidence="2">Uncharacterized protein</fullName>
    </submittedName>
</protein>
<dbReference type="AlphaFoldDB" id="A0AAQ3WE70"/>
<gene>
    <name evidence="2" type="ORF">U9M48_008928</name>
</gene>
<feature type="region of interest" description="Disordered" evidence="1">
    <location>
        <begin position="95"/>
        <end position="120"/>
    </location>
</feature>
<dbReference type="EMBL" id="CP144746">
    <property type="protein sequence ID" value="WVZ58686.1"/>
    <property type="molecule type" value="Genomic_DNA"/>
</dbReference>
<keyword evidence="3" id="KW-1185">Reference proteome</keyword>
<reference evidence="2 3" key="1">
    <citation type="submission" date="2024-02" db="EMBL/GenBank/DDBJ databases">
        <title>High-quality chromosome-scale genome assembly of Pensacola bahiagrass (Paspalum notatum Flugge var. saurae).</title>
        <authorList>
            <person name="Vega J.M."/>
            <person name="Podio M."/>
            <person name="Orjuela J."/>
            <person name="Siena L.A."/>
            <person name="Pessino S.C."/>
            <person name="Combes M.C."/>
            <person name="Mariac C."/>
            <person name="Albertini E."/>
            <person name="Pupilli F."/>
            <person name="Ortiz J.P.A."/>
            <person name="Leblanc O."/>
        </authorList>
    </citation>
    <scope>NUCLEOTIDE SEQUENCE [LARGE SCALE GENOMIC DNA]</scope>
    <source>
        <strain evidence="2">R1</strain>
        <tissue evidence="2">Leaf</tissue>
    </source>
</reference>
<evidence type="ECO:0000313" key="2">
    <source>
        <dbReference type="EMBL" id="WVZ58686.1"/>
    </source>
</evidence>
<sequence>MMPARPTTPKSSARGSVLEPARTSQGAAAEPALGTAWYAAREVSAPQPPPTGTPAAWPGRLVGVEVLTDAAAEAARAAPGGRTRGGVVLAARMSPSPVPHHGSGARRRGSGSCGGTAGGTHDYMIESGDDGMSSTFPGFGSTCYRFGSSSNSRPVPDSPGGSCQVGAVLVTGLGNDGAAWFGRPGLA</sequence>
<proteinExistence type="predicted"/>
<feature type="region of interest" description="Disordered" evidence="1">
    <location>
        <begin position="1"/>
        <end position="33"/>
    </location>
</feature>
<organism evidence="2 3">
    <name type="scientific">Paspalum notatum var. saurae</name>
    <dbReference type="NCBI Taxonomy" id="547442"/>
    <lineage>
        <taxon>Eukaryota</taxon>
        <taxon>Viridiplantae</taxon>
        <taxon>Streptophyta</taxon>
        <taxon>Embryophyta</taxon>
        <taxon>Tracheophyta</taxon>
        <taxon>Spermatophyta</taxon>
        <taxon>Magnoliopsida</taxon>
        <taxon>Liliopsida</taxon>
        <taxon>Poales</taxon>
        <taxon>Poaceae</taxon>
        <taxon>PACMAD clade</taxon>
        <taxon>Panicoideae</taxon>
        <taxon>Andropogonodae</taxon>
        <taxon>Paspaleae</taxon>
        <taxon>Paspalinae</taxon>
        <taxon>Paspalum</taxon>
    </lineage>
</organism>
<name>A0AAQ3WE70_PASNO</name>
<accession>A0AAQ3WE70</accession>